<evidence type="ECO:0000313" key="2">
    <source>
        <dbReference type="Proteomes" id="UP000664169"/>
    </source>
</evidence>
<dbReference type="Proteomes" id="UP000664169">
    <property type="component" value="Unassembled WGS sequence"/>
</dbReference>
<name>A0A8H3IEU5_9LECA</name>
<protein>
    <submittedName>
        <fullName evidence="1">Uncharacterized protein</fullName>
    </submittedName>
</protein>
<reference evidence="1" key="1">
    <citation type="submission" date="2021-03" db="EMBL/GenBank/DDBJ databases">
        <authorList>
            <person name="Tagirdzhanova G."/>
        </authorList>
    </citation>
    <scope>NUCLEOTIDE SEQUENCE</scope>
</reference>
<evidence type="ECO:0000313" key="1">
    <source>
        <dbReference type="EMBL" id="CAF9918160.1"/>
    </source>
</evidence>
<organism evidence="1 2">
    <name type="scientific">Gomphillus americanus</name>
    <dbReference type="NCBI Taxonomy" id="1940652"/>
    <lineage>
        <taxon>Eukaryota</taxon>
        <taxon>Fungi</taxon>
        <taxon>Dikarya</taxon>
        <taxon>Ascomycota</taxon>
        <taxon>Pezizomycotina</taxon>
        <taxon>Lecanoromycetes</taxon>
        <taxon>OSLEUM clade</taxon>
        <taxon>Ostropomycetidae</taxon>
        <taxon>Ostropales</taxon>
        <taxon>Graphidaceae</taxon>
        <taxon>Gomphilloideae</taxon>
        <taxon>Gomphillus</taxon>
    </lineage>
</organism>
<gene>
    <name evidence="1" type="ORF">GOMPHAMPRED_001438</name>
</gene>
<keyword evidence="2" id="KW-1185">Reference proteome</keyword>
<comment type="caution">
    <text evidence="1">The sequence shown here is derived from an EMBL/GenBank/DDBJ whole genome shotgun (WGS) entry which is preliminary data.</text>
</comment>
<sequence>MGRRKIQMPTRDEKEKVRKARTRLFVSAEKLSKRGVDVYVAVRFAGEIHYHTSCLDESWPLGQNDLAKAKQFKIQRKAKASLDHPTLATNKQSQSLRISQGFTSTQPAISLPSPPILQESPVDAKPVVPRRLLLDDAVRLASSWFG</sequence>
<proteinExistence type="predicted"/>
<accession>A0A8H3IEU5</accession>
<dbReference type="AlphaFoldDB" id="A0A8H3IEU5"/>
<dbReference type="EMBL" id="CAJPDQ010000013">
    <property type="protein sequence ID" value="CAF9918160.1"/>
    <property type="molecule type" value="Genomic_DNA"/>
</dbReference>